<name>A0A0V0R1A1_PSEPJ</name>
<evidence type="ECO:0000313" key="3">
    <source>
        <dbReference type="Proteomes" id="UP000054937"/>
    </source>
</evidence>
<feature type="transmembrane region" description="Helical" evidence="1">
    <location>
        <begin position="106"/>
        <end position="123"/>
    </location>
</feature>
<feature type="transmembrane region" description="Helical" evidence="1">
    <location>
        <begin position="75"/>
        <end position="94"/>
    </location>
</feature>
<dbReference type="AlphaFoldDB" id="A0A0V0R1A1"/>
<reference evidence="2 3" key="1">
    <citation type="journal article" date="2015" name="Sci. Rep.">
        <title>Genome of the facultative scuticociliatosis pathogen Pseudocohnilembus persalinus provides insight into its virulence through horizontal gene transfer.</title>
        <authorList>
            <person name="Xiong J."/>
            <person name="Wang G."/>
            <person name="Cheng J."/>
            <person name="Tian M."/>
            <person name="Pan X."/>
            <person name="Warren A."/>
            <person name="Jiang C."/>
            <person name="Yuan D."/>
            <person name="Miao W."/>
        </authorList>
    </citation>
    <scope>NUCLEOTIDE SEQUENCE [LARGE SCALE GENOMIC DNA]</scope>
    <source>
        <strain evidence="2">36N120E</strain>
    </source>
</reference>
<protein>
    <submittedName>
        <fullName evidence="2">Uncharacterized protein</fullName>
    </submittedName>
</protein>
<comment type="caution">
    <text evidence="2">The sequence shown here is derived from an EMBL/GenBank/DDBJ whole genome shotgun (WGS) entry which is preliminary data.</text>
</comment>
<organism evidence="2 3">
    <name type="scientific">Pseudocohnilembus persalinus</name>
    <name type="common">Ciliate</name>
    <dbReference type="NCBI Taxonomy" id="266149"/>
    <lineage>
        <taxon>Eukaryota</taxon>
        <taxon>Sar</taxon>
        <taxon>Alveolata</taxon>
        <taxon>Ciliophora</taxon>
        <taxon>Intramacronucleata</taxon>
        <taxon>Oligohymenophorea</taxon>
        <taxon>Scuticociliatia</taxon>
        <taxon>Philasterida</taxon>
        <taxon>Pseudocohnilembidae</taxon>
        <taxon>Pseudocohnilembus</taxon>
    </lineage>
</organism>
<accession>A0A0V0R1A1</accession>
<evidence type="ECO:0000313" key="2">
    <source>
        <dbReference type="EMBL" id="KRX08048.1"/>
    </source>
</evidence>
<dbReference type="EMBL" id="LDAU01000076">
    <property type="protein sequence ID" value="KRX08048.1"/>
    <property type="molecule type" value="Genomic_DNA"/>
</dbReference>
<keyword evidence="1" id="KW-1133">Transmembrane helix</keyword>
<sequence length="258" mass="31619">MISSFLIQIFSFENLPYHYPNQTSLMTEQTSPYFYFSLFYYFLLNYFYQILSYYLVLHCFYYYHSKVNLKCLNYLKNLFIIFKIYLIIVTPFQFHPCLYRLLLKLIHKLVTFHLLLISSLHILKSSFYYYTQIKAFMTPPFQILIINYFITDKHLYRDFLTLYHLYWNFFSFYLFFQISNGLILYVVLKVQFLEMSLNNLYTYKDTFNVLGINVCAQYICLYNSFHNKDTESFQSPPYNLYILWGTFCIYGRALWVQF</sequence>
<keyword evidence="1" id="KW-0472">Membrane</keyword>
<feature type="transmembrane region" description="Helical" evidence="1">
    <location>
        <begin position="170"/>
        <end position="188"/>
    </location>
</feature>
<dbReference type="Proteomes" id="UP000054937">
    <property type="component" value="Unassembled WGS sequence"/>
</dbReference>
<feature type="transmembrane region" description="Helical" evidence="1">
    <location>
        <begin position="209"/>
        <end position="226"/>
    </location>
</feature>
<dbReference type="InParanoid" id="A0A0V0R1A1"/>
<gene>
    <name evidence="2" type="ORF">PPERSA_06226</name>
</gene>
<proteinExistence type="predicted"/>
<feature type="transmembrane region" description="Helical" evidence="1">
    <location>
        <begin position="38"/>
        <end position="63"/>
    </location>
</feature>
<feature type="transmembrane region" description="Helical" evidence="1">
    <location>
        <begin position="238"/>
        <end position="255"/>
    </location>
</feature>
<keyword evidence="3" id="KW-1185">Reference proteome</keyword>
<evidence type="ECO:0000256" key="1">
    <source>
        <dbReference type="SAM" id="Phobius"/>
    </source>
</evidence>
<keyword evidence="1" id="KW-0812">Transmembrane</keyword>